<evidence type="ECO:0000259" key="3">
    <source>
        <dbReference type="Pfam" id="PF20720"/>
    </source>
</evidence>
<keyword evidence="5" id="KW-1185">Reference proteome</keyword>
<sequence>MTSIPKLTEEEKNFTRFFLLNFKVSPHIVRRFFDEKFPPSNLAQDINSNVRDIINLNKTKRINAAQLDLLRGVPGTIWSPYRPPMPLWTKATTSKDFDLTLMICLLRNLGGLSTPSNGWDQLPHPNDILPGANLATLKWYRNQLAHASDTSMDNVDFTDKFTRIEKALTSLNKGQKPYEVTEILNYDLDGEQENLLEELMQLKKEYVDCEKEKEEIKSEFSYYKEGNILTKYAEANALVVETWQKDDESFDETEGSALVYNKVKNCTCILVTSNSGLGKTATIRHIAFKLRHEGFEIVPIESPEDIIKYKTNKKQVFLIDDVLGKYDLSPTLLERWERLNEKLISCLNTESGANKLLCTLRLQVSLLKRFKNASTILNKEVINLEHESIALSQKEKQKILMKHLSRSNLENEITTEEVEIICKTNYAFPLLCKLVANDNRRFQNRIALFRQPLSLFKEELDKICNENKKLYCVLVLCMLFNGSLSRSIFDITSDDWDQKIYRIIQTCRLHRNISKKNLRIALFLL</sequence>
<protein>
    <recommendedName>
        <fullName evidence="6">DZIP3-like HEPN domain-containing protein</fullName>
    </recommendedName>
</protein>
<dbReference type="Proteomes" id="UP000683360">
    <property type="component" value="Unassembled WGS sequence"/>
</dbReference>
<accession>A0A8S3R7P9</accession>
<dbReference type="Pfam" id="PF18738">
    <property type="entry name" value="HEPN_DZIP3"/>
    <property type="match status" value="1"/>
</dbReference>
<organism evidence="4 5">
    <name type="scientific">Mytilus edulis</name>
    <name type="common">Blue mussel</name>
    <dbReference type="NCBI Taxonomy" id="6550"/>
    <lineage>
        <taxon>Eukaryota</taxon>
        <taxon>Metazoa</taxon>
        <taxon>Spiralia</taxon>
        <taxon>Lophotrochozoa</taxon>
        <taxon>Mollusca</taxon>
        <taxon>Bivalvia</taxon>
        <taxon>Autobranchia</taxon>
        <taxon>Pteriomorphia</taxon>
        <taxon>Mytilida</taxon>
        <taxon>Mytiloidea</taxon>
        <taxon>Mytilidae</taxon>
        <taxon>Mytilinae</taxon>
        <taxon>Mytilus</taxon>
    </lineage>
</organism>
<feature type="coiled-coil region" evidence="1">
    <location>
        <begin position="185"/>
        <end position="219"/>
    </location>
</feature>
<dbReference type="SUPFAM" id="SSF52540">
    <property type="entry name" value="P-loop containing nucleoside triphosphate hydrolases"/>
    <property type="match status" value="1"/>
</dbReference>
<keyword evidence="1" id="KW-0175">Coiled coil</keyword>
<dbReference type="InterPro" id="IPR041249">
    <property type="entry name" value="HEPN_DZIP3"/>
</dbReference>
<evidence type="ECO:0000313" key="5">
    <source>
        <dbReference type="Proteomes" id="UP000683360"/>
    </source>
</evidence>
<feature type="domain" description="Novel STAND NTPase 3" evidence="3">
    <location>
        <begin position="252"/>
        <end position="405"/>
    </location>
</feature>
<evidence type="ECO:0000256" key="1">
    <source>
        <dbReference type="SAM" id="Coils"/>
    </source>
</evidence>
<name>A0A8S3R7P9_MYTED</name>
<proteinExistence type="predicted"/>
<evidence type="ECO:0000259" key="2">
    <source>
        <dbReference type="Pfam" id="PF18738"/>
    </source>
</evidence>
<feature type="domain" description="DZIP3-like HEPN" evidence="2">
    <location>
        <begin position="89"/>
        <end position="193"/>
    </location>
</feature>
<dbReference type="Pfam" id="PF20720">
    <property type="entry name" value="nSTAND3"/>
    <property type="match status" value="1"/>
</dbReference>
<dbReference type="InterPro" id="IPR049050">
    <property type="entry name" value="nSTAND3"/>
</dbReference>
<dbReference type="InterPro" id="IPR027417">
    <property type="entry name" value="P-loop_NTPase"/>
</dbReference>
<evidence type="ECO:0008006" key="6">
    <source>
        <dbReference type="Google" id="ProtNLM"/>
    </source>
</evidence>
<dbReference type="OrthoDB" id="6121908at2759"/>
<gene>
    <name evidence="4" type="ORF">MEDL_19864</name>
</gene>
<evidence type="ECO:0000313" key="4">
    <source>
        <dbReference type="EMBL" id="CAG2205308.1"/>
    </source>
</evidence>
<dbReference type="EMBL" id="CAJPWZ010001022">
    <property type="protein sequence ID" value="CAG2205308.1"/>
    <property type="molecule type" value="Genomic_DNA"/>
</dbReference>
<dbReference type="AlphaFoldDB" id="A0A8S3R7P9"/>
<comment type="caution">
    <text evidence="4">The sequence shown here is derived from an EMBL/GenBank/DDBJ whole genome shotgun (WGS) entry which is preliminary data.</text>
</comment>
<reference evidence="4" key="1">
    <citation type="submission" date="2021-03" db="EMBL/GenBank/DDBJ databases">
        <authorList>
            <person name="Bekaert M."/>
        </authorList>
    </citation>
    <scope>NUCLEOTIDE SEQUENCE</scope>
</reference>